<feature type="region of interest" description="Disordered" evidence="4">
    <location>
        <begin position="1"/>
        <end position="35"/>
    </location>
</feature>
<evidence type="ECO:0000313" key="7">
    <source>
        <dbReference type="Proteomes" id="UP001374579"/>
    </source>
</evidence>
<evidence type="ECO:0000256" key="4">
    <source>
        <dbReference type="SAM" id="MobiDB-lite"/>
    </source>
</evidence>
<feature type="compositionally biased region" description="Acidic residues" evidence="4">
    <location>
        <begin position="372"/>
        <end position="381"/>
    </location>
</feature>
<name>A0AAN9BFN1_9CAEN</name>
<dbReference type="PANTHER" id="PTHR15245">
    <property type="entry name" value="SYMPLEKIN-RELATED"/>
    <property type="match status" value="1"/>
</dbReference>
<proteinExistence type="predicted"/>
<keyword evidence="2" id="KW-0507">mRNA processing</keyword>
<dbReference type="SUPFAM" id="SSF48371">
    <property type="entry name" value="ARM repeat"/>
    <property type="match status" value="1"/>
</dbReference>
<feature type="region of interest" description="Disordered" evidence="4">
    <location>
        <begin position="342"/>
        <end position="401"/>
    </location>
</feature>
<dbReference type="InterPro" id="IPR021850">
    <property type="entry name" value="Symplekin/Pta1"/>
</dbReference>
<feature type="domain" description="Symplekin/Pta1 N-terminal" evidence="5">
    <location>
        <begin position="130"/>
        <end position="353"/>
    </location>
</feature>
<dbReference type="Pfam" id="PF11935">
    <property type="entry name" value="SYMPK_PTA1_N"/>
    <property type="match status" value="1"/>
</dbReference>
<dbReference type="Gene3D" id="1.25.10.10">
    <property type="entry name" value="Leucine-rich Repeat Variant"/>
    <property type="match status" value="1"/>
</dbReference>
<dbReference type="InterPro" id="IPR011989">
    <property type="entry name" value="ARM-like"/>
</dbReference>
<reference evidence="6 7" key="1">
    <citation type="submission" date="2024-02" db="EMBL/GenBank/DDBJ databases">
        <title>Chromosome-scale genome assembly of the rough periwinkle Littorina saxatilis.</title>
        <authorList>
            <person name="De Jode A."/>
            <person name="Faria R."/>
            <person name="Formenti G."/>
            <person name="Sims Y."/>
            <person name="Smith T.P."/>
            <person name="Tracey A."/>
            <person name="Wood J.M.D."/>
            <person name="Zagrodzka Z.B."/>
            <person name="Johannesson K."/>
            <person name="Butlin R.K."/>
            <person name="Leder E.H."/>
        </authorList>
    </citation>
    <scope>NUCLEOTIDE SEQUENCE [LARGE SCALE GENOMIC DNA]</scope>
    <source>
        <strain evidence="6">Snail1</strain>
        <tissue evidence="6">Muscle</tissue>
    </source>
</reference>
<dbReference type="InterPro" id="IPR016024">
    <property type="entry name" value="ARM-type_fold"/>
</dbReference>
<evidence type="ECO:0000256" key="1">
    <source>
        <dbReference type="ARBA" id="ARBA00004123"/>
    </source>
</evidence>
<evidence type="ECO:0000313" key="6">
    <source>
        <dbReference type="EMBL" id="KAK7103884.1"/>
    </source>
</evidence>
<comment type="subcellular location">
    <subcellularLocation>
        <location evidence="1">Nucleus</location>
    </subcellularLocation>
</comment>
<organism evidence="6 7">
    <name type="scientific">Littorina saxatilis</name>
    <dbReference type="NCBI Taxonomy" id="31220"/>
    <lineage>
        <taxon>Eukaryota</taxon>
        <taxon>Metazoa</taxon>
        <taxon>Spiralia</taxon>
        <taxon>Lophotrochozoa</taxon>
        <taxon>Mollusca</taxon>
        <taxon>Gastropoda</taxon>
        <taxon>Caenogastropoda</taxon>
        <taxon>Littorinimorpha</taxon>
        <taxon>Littorinoidea</taxon>
        <taxon>Littorinidae</taxon>
        <taxon>Littorina</taxon>
    </lineage>
</organism>
<dbReference type="GO" id="GO:0005847">
    <property type="term" value="C:mRNA cleavage and polyadenylation specificity factor complex"/>
    <property type="evidence" value="ECO:0007669"/>
    <property type="project" value="TreeGrafter"/>
</dbReference>
<sequence>MAGASTSGAPPKRLSTAAQFFEDEDQTGDAEEVTKKSTNEKVVDLLNQASLLPNDTDKVCNLKQVQELIIYKDPELLDNFLDEVIAFQNDRSVDVKKCIIGFMEEACKKDQACLIRVMPCIMHLLQDENVNVQKKIILTFSGLYRCTLQWVSKAKTVTPEMNALWEQVNTAKSGLVQLIDSDNDGVRTHVVKLLEGLTLTLSKKTPESDIPKKQVSDFCLDDVTDSNRLVRVKKLEAEGQNLFLSLVQFQGSPHISSINLMTVMGALTNVAKQRPTFFDQVVQSFEALHVNLPPTLAKSQVSSVRKNLKMQMLALLRHKSSVDFVPQISTLLTDLGASQSEINKATPKDDSRKRKLEEPGTSSKKAKTEPIPEAEADDYDDIGMTPWTDRSALKKQPTATQRQTAIDITAEDLLPKLSVQHVADLVLLSMVMLPDSMPAQFQATYTPIAAAGTDAQIKHISRLLATQLTMAGQGKGIGELKLQAMKKIEPTDPSATPAYDDGGTSPKQLIQTVVGMTTEDPFEQARKMAGFMAPSAPVPRKGGLRQFKLETVTKPLKPDTLDVLTTSIFDRILESDRMAAANHIQDSRTKILASLTSQFGGRMRDMLEEHIFSDIRSRCDLAFSWLYQEYANCQGFNTNNAPGMPVDMASYDECLTRLLKTISEMPDQKDGLFHRLILQAPVITENAMQMIRRYCFIPDRTESGMKTLRDLIMMRPKNRLDFLDLMLTFTSSDRPDIRNPAIETAQRLYENDQLRPNIEVS</sequence>
<evidence type="ECO:0000256" key="2">
    <source>
        <dbReference type="ARBA" id="ARBA00022664"/>
    </source>
</evidence>
<evidence type="ECO:0000259" key="5">
    <source>
        <dbReference type="Pfam" id="PF11935"/>
    </source>
</evidence>
<keyword evidence="7" id="KW-1185">Reference proteome</keyword>
<protein>
    <recommendedName>
        <fullName evidence="5">Symplekin/Pta1 N-terminal domain-containing protein</fullName>
    </recommendedName>
</protein>
<dbReference type="InterPro" id="IPR032460">
    <property type="entry name" value="Symplekin/Pta1_N"/>
</dbReference>
<dbReference type="EMBL" id="JBAMIC010000008">
    <property type="protein sequence ID" value="KAK7103884.1"/>
    <property type="molecule type" value="Genomic_DNA"/>
</dbReference>
<dbReference type="Proteomes" id="UP001374579">
    <property type="component" value="Unassembled WGS sequence"/>
</dbReference>
<dbReference type="AlphaFoldDB" id="A0AAN9BFN1"/>
<feature type="compositionally biased region" description="Acidic residues" evidence="4">
    <location>
        <begin position="21"/>
        <end position="31"/>
    </location>
</feature>
<dbReference type="PANTHER" id="PTHR15245:SF20">
    <property type="entry name" value="SYMPLEKIN"/>
    <property type="match status" value="1"/>
</dbReference>
<feature type="compositionally biased region" description="Basic and acidic residues" evidence="4">
    <location>
        <begin position="346"/>
        <end position="358"/>
    </location>
</feature>
<keyword evidence="3" id="KW-0539">Nucleus</keyword>
<comment type="caution">
    <text evidence="6">The sequence shown here is derived from an EMBL/GenBank/DDBJ whole genome shotgun (WGS) entry which is preliminary data.</text>
</comment>
<accession>A0AAN9BFN1</accession>
<evidence type="ECO:0000256" key="3">
    <source>
        <dbReference type="ARBA" id="ARBA00023242"/>
    </source>
</evidence>
<gene>
    <name evidence="6" type="ORF">V1264_018690</name>
</gene>
<dbReference type="GO" id="GO:0006397">
    <property type="term" value="P:mRNA processing"/>
    <property type="evidence" value="ECO:0007669"/>
    <property type="project" value="UniProtKB-KW"/>
</dbReference>